<dbReference type="CDD" id="cd00024">
    <property type="entry name" value="CD_CSD"/>
    <property type="match status" value="1"/>
</dbReference>
<evidence type="ECO:0000259" key="3">
    <source>
        <dbReference type="PROSITE" id="PS50013"/>
    </source>
</evidence>
<dbReference type="InterPro" id="IPR016197">
    <property type="entry name" value="Chromo-like_dom_sf"/>
</dbReference>
<evidence type="ECO:0000256" key="1">
    <source>
        <dbReference type="ARBA" id="ARBA00004123"/>
    </source>
</evidence>
<dbReference type="Proteomes" id="UP000233551">
    <property type="component" value="Unassembled WGS sequence"/>
</dbReference>
<dbReference type="InterPro" id="IPR023779">
    <property type="entry name" value="Chromodomain_CS"/>
</dbReference>
<dbReference type="InterPro" id="IPR023780">
    <property type="entry name" value="Chromo_domain"/>
</dbReference>
<dbReference type="Pfam" id="PF24626">
    <property type="entry name" value="SH3_Tf2-1"/>
    <property type="match status" value="2"/>
</dbReference>
<dbReference type="Pfam" id="PF00385">
    <property type="entry name" value="Chromo"/>
    <property type="match status" value="1"/>
</dbReference>
<dbReference type="SUPFAM" id="SSF54160">
    <property type="entry name" value="Chromo domain-like"/>
    <property type="match status" value="1"/>
</dbReference>
<dbReference type="InterPro" id="IPR056924">
    <property type="entry name" value="SH3_Tf2-1"/>
</dbReference>
<comment type="subcellular location">
    <subcellularLocation>
        <location evidence="1">Nucleus</location>
    </subcellularLocation>
</comment>
<comment type="caution">
    <text evidence="4">The sequence shown here is derived from an EMBL/GenBank/DDBJ whole genome shotgun (WGS) entry which is preliminary data.</text>
</comment>
<dbReference type="SMART" id="SM00298">
    <property type="entry name" value="CHROMO"/>
    <property type="match status" value="1"/>
</dbReference>
<keyword evidence="2" id="KW-0539">Nucleus</keyword>
<evidence type="ECO:0000313" key="4">
    <source>
        <dbReference type="EMBL" id="PKI50764.1"/>
    </source>
</evidence>
<keyword evidence="5" id="KW-1185">Reference proteome</keyword>
<dbReference type="PANTHER" id="PTHR46148:SF52">
    <property type="entry name" value="OS04G0603800 PROTEIN"/>
    <property type="match status" value="1"/>
</dbReference>
<evidence type="ECO:0000256" key="2">
    <source>
        <dbReference type="ARBA" id="ARBA00023242"/>
    </source>
</evidence>
<dbReference type="GO" id="GO:0005634">
    <property type="term" value="C:nucleus"/>
    <property type="evidence" value="ECO:0007669"/>
    <property type="project" value="UniProtKB-SubCell"/>
</dbReference>
<proteinExistence type="predicted"/>
<dbReference type="STRING" id="22663.A0A2I0J3G0"/>
<dbReference type="PROSITE" id="PS00598">
    <property type="entry name" value="CHROMO_1"/>
    <property type="match status" value="1"/>
</dbReference>
<name>A0A2I0J3G0_PUNGR</name>
<evidence type="ECO:0000313" key="5">
    <source>
        <dbReference type="Proteomes" id="UP000233551"/>
    </source>
</evidence>
<dbReference type="AlphaFoldDB" id="A0A2I0J3G0"/>
<sequence>MKKWADKKRRHVEYSVGDLVLVKLHNILRHKDVHKGLTRRYDNVAYKVELPKKLKLHPVFHVSMLKPFQEDKEDSSRAESSRAPIGAKAAYDQDGLTRRYDNVAYKVELPKKLKLHPVFHVSMLKPFQEDKEDSSRAESSRAPIGAKAAYDQDVEQILADRVVRKRWCKPKREYLIKWKGLPESEASWEPAEDLWQFTKQIEAFYVEDATRASPE</sequence>
<feature type="domain" description="Chromo" evidence="3">
    <location>
        <begin position="152"/>
        <end position="215"/>
    </location>
</feature>
<organism evidence="4 5">
    <name type="scientific">Punica granatum</name>
    <name type="common">Pomegranate</name>
    <dbReference type="NCBI Taxonomy" id="22663"/>
    <lineage>
        <taxon>Eukaryota</taxon>
        <taxon>Viridiplantae</taxon>
        <taxon>Streptophyta</taxon>
        <taxon>Embryophyta</taxon>
        <taxon>Tracheophyta</taxon>
        <taxon>Spermatophyta</taxon>
        <taxon>Magnoliopsida</taxon>
        <taxon>eudicotyledons</taxon>
        <taxon>Gunneridae</taxon>
        <taxon>Pentapetalae</taxon>
        <taxon>rosids</taxon>
        <taxon>malvids</taxon>
        <taxon>Myrtales</taxon>
        <taxon>Lythraceae</taxon>
        <taxon>Punica</taxon>
    </lineage>
</organism>
<dbReference type="Gene3D" id="2.40.50.40">
    <property type="match status" value="1"/>
</dbReference>
<reference evidence="4 5" key="1">
    <citation type="submission" date="2017-11" db="EMBL/GenBank/DDBJ databases">
        <title>De-novo sequencing of pomegranate (Punica granatum L.) genome.</title>
        <authorList>
            <person name="Akparov Z."/>
            <person name="Amiraslanov A."/>
            <person name="Hajiyeva S."/>
            <person name="Abbasov M."/>
            <person name="Kaur K."/>
            <person name="Hamwieh A."/>
            <person name="Solovyev V."/>
            <person name="Salamov A."/>
            <person name="Braich B."/>
            <person name="Kosarev P."/>
            <person name="Mahmoud A."/>
            <person name="Hajiyev E."/>
            <person name="Babayeva S."/>
            <person name="Izzatullayeva V."/>
            <person name="Mammadov A."/>
            <person name="Mammadov A."/>
            <person name="Sharifova S."/>
            <person name="Ojaghi J."/>
            <person name="Eynullazada K."/>
            <person name="Bayramov B."/>
            <person name="Abdulazimova A."/>
            <person name="Shahmuradov I."/>
        </authorList>
    </citation>
    <scope>NUCLEOTIDE SEQUENCE [LARGE SCALE GENOMIC DNA]</scope>
    <source>
        <strain evidence="5">cv. AG2017</strain>
        <tissue evidence="4">Leaf</tissue>
    </source>
</reference>
<dbReference type="PANTHER" id="PTHR46148">
    <property type="entry name" value="CHROMO DOMAIN-CONTAINING PROTEIN"/>
    <property type="match status" value="1"/>
</dbReference>
<dbReference type="EMBL" id="PGOL01002084">
    <property type="protein sequence ID" value="PKI50764.1"/>
    <property type="molecule type" value="Genomic_DNA"/>
</dbReference>
<protein>
    <recommendedName>
        <fullName evidence="3">Chromo domain-containing protein</fullName>
    </recommendedName>
</protein>
<accession>A0A2I0J3G0</accession>
<dbReference type="InterPro" id="IPR000953">
    <property type="entry name" value="Chromo/chromo_shadow_dom"/>
</dbReference>
<gene>
    <name evidence="4" type="ORF">CRG98_028906</name>
</gene>
<dbReference type="PROSITE" id="PS50013">
    <property type="entry name" value="CHROMO_2"/>
    <property type="match status" value="1"/>
</dbReference>